<evidence type="ECO:0000256" key="6">
    <source>
        <dbReference type="ARBA" id="ARBA00023033"/>
    </source>
</evidence>
<keyword evidence="3" id="KW-0285">Flavoprotein</keyword>
<evidence type="ECO:0000256" key="2">
    <source>
        <dbReference type="ARBA" id="ARBA00005349"/>
    </source>
</evidence>
<keyword evidence="9" id="KW-1185">Reference proteome</keyword>
<proteinExistence type="inferred from homology"/>
<comment type="cofactor">
    <cofactor evidence="1">
        <name>FAD</name>
        <dbReference type="ChEBI" id="CHEBI:57692"/>
    </cofactor>
</comment>
<dbReference type="EMBL" id="JBBLXS010000005">
    <property type="protein sequence ID" value="MEK0183388.1"/>
    <property type="molecule type" value="Genomic_DNA"/>
</dbReference>
<dbReference type="InterPro" id="IPR051205">
    <property type="entry name" value="UbiH/COQ6_monooxygenase"/>
</dbReference>
<comment type="caution">
    <text evidence="8">The sequence shown here is derived from an EMBL/GenBank/DDBJ whole genome shotgun (WGS) entry which is preliminary data.</text>
</comment>
<name>A0ABU8YG98_9CYAN</name>
<dbReference type="RefSeq" id="WP_340521019.1">
    <property type="nucleotide sequence ID" value="NZ_JBBLXS010000005.1"/>
</dbReference>
<sequence>MAVNQLSATPSPLQTAEFDYDIAIVGGGIVGATLACALKDSGLKIAIIETQIPAAAAAKKQAYAVTLLSGMILEGIGVWEQILPQITTFEQISLCDGDYPGIVEFHRPDLGNTGKLPVPKAALGYVGEHRVMLSALQESLAKNPNFSWVCPAEVLQVKYLTNCAEIAIKQNSETRTLRTKLLVAADGSRSRIRTSANISTRGWKYWQSCVAITIKAEKPHNDIAFERFWPSGPMGVLPLPGNRCQVVWTAPHAEAKALQSMDETEFLALLKQRTGGLLGRLELESDRFLFPVQLMQSDRYVLPRLALIGDAAHCCHPVGGQGLNMGIRDAGAIAQILQQAHQKGEDIGDLRVLKRYHNWRKQENLIVLGFTDFLDRLFSNTWLPIVAFRRFGLWCLRTIPPVRFLALRLMTGLMGRPPKLSQN</sequence>
<protein>
    <submittedName>
        <fullName evidence="8">FAD-dependent hydroxylase</fullName>
    </submittedName>
</protein>
<dbReference type="PROSITE" id="PS01304">
    <property type="entry name" value="UBIH"/>
    <property type="match status" value="1"/>
</dbReference>
<accession>A0ABU8YG98</accession>
<dbReference type="InterPro" id="IPR018168">
    <property type="entry name" value="Ubi_Hdrlase_CS"/>
</dbReference>
<evidence type="ECO:0000313" key="8">
    <source>
        <dbReference type="EMBL" id="MEK0183388.1"/>
    </source>
</evidence>
<evidence type="ECO:0000256" key="1">
    <source>
        <dbReference type="ARBA" id="ARBA00001974"/>
    </source>
</evidence>
<dbReference type="Gene3D" id="3.50.50.60">
    <property type="entry name" value="FAD/NAD(P)-binding domain"/>
    <property type="match status" value="2"/>
</dbReference>
<evidence type="ECO:0000259" key="7">
    <source>
        <dbReference type="Pfam" id="PF01494"/>
    </source>
</evidence>
<reference evidence="8 9" key="1">
    <citation type="journal article" date="2020" name="Harmful Algae">
        <title>Molecular and morphological characterization of a novel dihydroanatoxin-a producing Microcoleus species (cyanobacteria) from the Russian River, California, USA.</title>
        <authorList>
            <person name="Conklin K.Y."/>
            <person name="Stancheva R."/>
            <person name="Otten T.G."/>
            <person name="Fadness R."/>
            <person name="Boyer G.L."/>
            <person name="Read B."/>
            <person name="Zhang X."/>
            <person name="Sheath R.G."/>
        </authorList>
    </citation>
    <scope>NUCLEOTIDE SEQUENCE [LARGE SCALE GENOMIC DNA]</scope>
    <source>
        <strain evidence="8 9">PTRS2</strain>
    </source>
</reference>
<evidence type="ECO:0000313" key="9">
    <source>
        <dbReference type="Proteomes" id="UP001384579"/>
    </source>
</evidence>
<keyword evidence="4" id="KW-0274">FAD</keyword>
<keyword evidence="6" id="KW-0503">Monooxygenase</keyword>
<keyword evidence="5" id="KW-0560">Oxidoreductase</keyword>
<dbReference type="Pfam" id="PF01494">
    <property type="entry name" value="FAD_binding_3"/>
    <property type="match status" value="1"/>
</dbReference>
<dbReference type="NCBIfam" id="NF005612">
    <property type="entry name" value="PRK07364.1"/>
    <property type="match status" value="1"/>
</dbReference>
<dbReference type="NCBIfam" id="TIGR01988">
    <property type="entry name" value="Ubi-OHases"/>
    <property type="match status" value="1"/>
</dbReference>
<dbReference type="SUPFAM" id="SSF51905">
    <property type="entry name" value="FAD/NAD(P)-binding domain"/>
    <property type="match status" value="1"/>
</dbReference>
<dbReference type="InterPro" id="IPR002938">
    <property type="entry name" value="FAD-bd"/>
</dbReference>
<organism evidence="8 9">
    <name type="scientific">Microcoleus anatoxicus PTRS2</name>
    <dbReference type="NCBI Taxonomy" id="2705321"/>
    <lineage>
        <taxon>Bacteria</taxon>
        <taxon>Bacillati</taxon>
        <taxon>Cyanobacteriota</taxon>
        <taxon>Cyanophyceae</taxon>
        <taxon>Oscillatoriophycideae</taxon>
        <taxon>Oscillatoriales</taxon>
        <taxon>Microcoleaceae</taxon>
        <taxon>Microcoleus</taxon>
        <taxon>Microcoleus anatoxicus</taxon>
    </lineage>
</organism>
<dbReference type="PRINTS" id="PR00420">
    <property type="entry name" value="RNGMNOXGNASE"/>
</dbReference>
<dbReference type="InterPro" id="IPR036188">
    <property type="entry name" value="FAD/NAD-bd_sf"/>
</dbReference>
<evidence type="ECO:0000256" key="4">
    <source>
        <dbReference type="ARBA" id="ARBA00022827"/>
    </source>
</evidence>
<dbReference type="PANTHER" id="PTHR43876">
    <property type="entry name" value="UBIQUINONE BIOSYNTHESIS MONOOXYGENASE COQ6, MITOCHONDRIAL"/>
    <property type="match status" value="1"/>
</dbReference>
<evidence type="ECO:0000256" key="3">
    <source>
        <dbReference type="ARBA" id="ARBA00022630"/>
    </source>
</evidence>
<dbReference type="InterPro" id="IPR010971">
    <property type="entry name" value="UbiH/COQ6"/>
</dbReference>
<feature type="domain" description="FAD-binding" evidence="7">
    <location>
        <begin position="20"/>
        <end position="361"/>
    </location>
</feature>
<evidence type="ECO:0000256" key="5">
    <source>
        <dbReference type="ARBA" id="ARBA00023002"/>
    </source>
</evidence>
<dbReference type="PANTHER" id="PTHR43876:SF7">
    <property type="entry name" value="UBIQUINONE BIOSYNTHESIS MONOOXYGENASE COQ6, MITOCHONDRIAL"/>
    <property type="match status" value="1"/>
</dbReference>
<comment type="similarity">
    <text evidence="2">Belongs to the UbiH/COQ6 family.</text>
</comment>
<dbReference type="Proteomes" id="UP001384579">
    <property type="component" value="Unassembled WGS sequence"/>
</dbReference>
<gene>
    <name evidence="8" type="ORF">WMG39_00835</name>
</gene>